<reference evidence="1" key="1">
    <citation type="submission" date="2020-08" db="EMBL/GenBank/DDBJ databases">
        <title>Multicomponent nature underlies the extraordinary mechanical properties of spider dragline silk.</title>
        <authorList>
            <person name="Kono N."/>
            <person name="Nakamura H."/>
            <person name="Mori M."/>
            <person name="Yoshida Y."/>
            <person name="Ohtoshi R."/>
            <person name="Malay A.D."/>
            <person name="Moran D.A.P."/>
            <person name="Tomita M."/>
            <person name="Numata K."/>
            <person name="Arakawa K."/>
        </authorList>
    </citation>
    <scope>NUCLEOTIDE SEQUENCE</scope>
</reference>
<evidence type="ECO:0000313" key="1">
    <source>
        <dbReference type="EMBL" id="GFU02730.1"/>
    </source>
</evidence>
<gene>
    <name evidence="1" type="ORF">NPIL_611261</name>
</gene>
<dbReference type="Proteomes" id="UP000887013">
    <property type="component" value="Unassembled WGS sequence"/>
</dbReference>
<dbReference type="EMBL" id="BMAW01076709">
    <property type="protein sequence ID" value="GFU02730.1"/>
    <property type="molecule type" value="Genomic_DNA"/>
</dbReference>
<sequence length="95" mass="10592">MPWMSRLLSQLRFCGPITNAHEPAKRPTKVDKTKTGRRKLDSKLYSKKNSHCSPVCPHCSTSFAQLPPPCLSKSSTPAPLLQYKTLFADRPVKGP</sequence>
<evidence type="ECO:0000313" key="2">
    <source>
        <dbReference type="Proteomes" id="UP000887013"/>
    </source>
</evidence>
<accession>A0A8X6Q707</accession>
<dbReference type="AlphaFoldDB" id="A0A8X6Q707"/>
<protein>
    <submittedName>
        <fullName evidence="1">Uncharacterized protein</fullName>
    </submittedName>
</protein>
<comment type="caution">
    <text evidence="1">The sequence shown here is derived from an EMBL/GenBank/DDBJ whole genome shotgun (WGS) entry which is preliminary data.</text>
</comment>
<keyword evidence="2" id="KW-1185">Reference proteome</keyword>
<organism evidence="1 2">
    <name type="scientific">Nephila pilipes</name>
    <name type="common">Giant wood spider</name>
    <name type="synonym">Nephila maculata</name>
    <dbReference type="NCBI Taxonomy" id="299642"/>
    <lineage>
        <taxon>Eukaryota</taxon>
        <taxon>Metazoa</taxon>
        <taxon>Ecdysozoa</taxon>
        <taxon>Arthropoda</taxon>
        <taxon>Chelicerata</taxon>
        <taxon>Arachnida</taxon>
        <taxon>Araneae</taxon>
        <taxon>Araneomorphae</taxon>
        <taxon>Entelegynae</taxon>
        <taxon>Araneoidea</taxon>
        <taxon>Nephilidae</taxon>
        <taxon>Nephila</taxon>
    </lineage>
</organism>
<name>A0A8X6Q707_NEPPI</name>
<proteinExistence type="predicted"/>